<dbReference type="OrthoDB" id="6058246at2"/>
<evidence type="ECO:0000256" key="1">
    <source>
        <dbReference type="SAM" id="MobiDB-lite"/>
    </source>
</evidence>
<feature type="region of interest" description="Disordered" evidence="1">
    <location>
        <begin position="24"/>
        <end position="146"/>
    </location>
</feature>
<feature type="compositionally biased region" description="Polar residues" evidence="1">
    <location>
        <begin position="51"/>
        <end position="65"/>
    </location>
</feature>
<dbReference type="Proteomes" id="UP000295543">
    <property type="component" value="Unassembled WGS sequence"/>
</dbReference>
<proteinExistence type="predicted"/>
<feature type="compositionally biased region" description="Basic and acidic residues" evidence="1">
    <location>
        <begin position="118"/>
        <end position="132"/>
    </location>
</feature>
<dbReference type="EMBL" id="SMTG01000003">
    <property type="protein sequence ID" value="TDK31604.1"/>
    <property type="molecule type" value="Genomic_DNA"/>
</dbReference>
<dbReference type="AlphaFoldDB" id="A0A4R5UA43"/>
<organism evidence="3 4">
    <name type="scientific">Luteimonas terrae</name>
    <dbReference type="NCBI Taxonomy" id="1530191"/>
    <lineage>
        <taxon>Bacteria</taxon>
        <taxon>Pseudomonadati</taxon>
        <taxon>Pseudomonadota</taxon>
        <taxon>Gammaproteobacteria</taxon>
        <taxon>Lysobacterales</taxon>
        <taxon>Lysobacteraceae</taxon>
        <taxon>Luteimonas</taxon>
    </lineage>
</organism>
<comment type="caution">
    <text evidence="3">The sequence shown here is derived from an EMBL/GenBank/DDBJ whole genome shotgun (WGS) entry which is preliminary data.</text>
</comment>
<evidence type="ECO:0000313" key="4">
    <source>
        <dbReference type="Proteomes" id="UP000295543"/>
    </source>
</evidence>
<evidence type="ECO:0000313" key="3">
    <source>
        <dbReference type="EMBL" id="TDK31604.1"/>
    </source>
</evidence>
<feature type="signal peptide" evidence="2">
    <location>
        <begin position="1"/>
        <end position="22"/>
    </location>
</feature>
<feature type="compositionally biased region" description="Polar residues" evidence="1">
    <location>
        <begin position="74"/>
        <end position="83"/>
    </location>
</feature>
<protein>
    <submittedName>
        <fullName evidence="3">Uncharacterized protein</fullName>
    </submittedName>
</protein>
<evidence type="ECO:0000256" key="2">
    <source>
        <dbReference type="SAM" id="SignalP"/>
    </source>
</evidence>
<keyword evidence="4" id="KW-1185">Reference proteome</keyword>
<feature type="chain" id="PRO_5020697573" evidence="2">
    <location>
        <begin position="23"/>
        <end position="146"/>
    </location>
</feature>
<accession>A0A4R5UA43</accession>
<reference evidence="3 4" key="1">
    <citation type="submission" date="2019-03" db="EMBL/GenBank/DDBJ databases">
        <title>Luteimonas zhaokaii sp.nov., isolated from the rectal contents of Plateau pika in Yushu, Qinghai Province, China.</title>
        <authorList>
            <person name="Zhang G."/>
        </authorList>
    </citation>
    <scope>NUCLEOTIDE SEQUENCE [LARGE SCALE GENOMIC DNA]</scope>
    <source>
        <strain evidence="3 4">THG-MD21</strain>
    </source>
</reference>
<sequence>MRIAAALTTSLLVAGFCLPTAAQQLRNPADPPPRAGQTLRQVEPTPRIPTATGTRSASDPAQTSAARERCLQRATASIQPTSTARVAGAQRRAAAIETQRAARGGDAADPTDQSGLRAQRDAQQRAATRERNAANQRLSVARANCG</sequence>
<gene>
    <name evidence="3" type="ORF">E2F49_09165</name>
</gene>
<name>A0A4R5UA43_9GAMM</name>
<keyword evidence="2" id="KW-0732">Signal</keyword>
<feature type="compositionally biased region" description="Low complexity" evidence="1">
    <location>
        <begin position="84"/>
        <end position="95"/>
    </location>
</feature>